<evidence type="ECO:0000256" key="11">
    <source>
        <dbReference type="SAM" id="Phobius"/>
    </source>
</evidence>
<feature type="domain" description="HAMP" evidence="13">
    <location>
        <begin position="190"/>
        <end position="242"/>
    </location>
</feature>
<evidence type="ECO:0000256" key="9">
    <source>
        <dbReference type="PROSITE-ProRule" id="PRU00284"/>
    </source>
</evidence>
<evidence type="ECO:0000259" key="13">
    <source>
        <dbReference type="PROSITE" id="PS50885"/>
    </source>
</evidence>
<feature type="transmembrane region" description="Helical" evidence="11">
    <location>
        <begin position="171"/>
        <end position="192"/>
    </location>
</feature>
<evidence type="ECO:0000259" key="12">
    <source>
        <dbReference type="PROSITE" id="PS50111"/>
    </source>
</evidence>
<dbReference type="PROSITE" id="PS50111">
    <property type="entry name" value="CHEMOTAXIS_TRANSDUC_2"/>
    <property type="match status" value="1"/>
</dbReference>
<evidence type="ECO:0000256" key="3">
    <source>
        <dbReference type="ARBA" id="ARBA00022500"/>
    </source>
</evidence>
<dbReference type="Gene3D" id="3.30.450.20">
    <property type="entry name" value="PAS domain"/>
    <property type="match status" value="1"/>
</dbReference>
<feature type="domain" description="Methyl-accepting transducer" evidence="12">
    <location>
        <begin position="261"/>
        <end position="497"/>
    </location>
</feature>
<comment type="subcellular location">
    <subcellularLocation>
        <location evidence="1">Cell membrane</location>
        <topology evidence="1">Multi-pass membrane protein</topology>
    </subcellularLocation>
</comment>
<proteinExistence type="inferred from homology"/>
<dbReference type="EMBL" id="FQVG01000007">
    <property type="protein sequence ID" value="SHE53824.1"/>
    <property type="molecule type" value="Genomic_DNA"/>
</dbReference>
<dbReference type="PANTHER" id="PTHR32089">
    <property type="entry name" value="METHYL-ACCEPTING CHEMOTAXIS PROTEIN MCPB"/>
    <property type="match status" value="1"/>
</dbReference>
<comment type="similarity">
    <text evidence="8">Belongs to the methyl-accepting chemotaxis (MCP) protein family.</text>
</comment>
<evidence type="ECO:0000313" key="15">
    <source>
        <dbReference type="Proteomes" id="UP000184423"/>
    </source>
</evidence>
<evidence type="ECO:0000256" key="7">
    <source>
        <dbReference type="ARBA" id="ARBA00023224"/>
    </source>
</evidence>
<dbReference type="GO" id="GO:0007165">
    <property type="term" value="P:signal transduction"/>
    <property type="evidence" value="ECO:0007669"/>
    <property type="project" value="UniProtKB-KW"/>
</dbReference>
<evidence type="ECO:0000256" key="2">
    <source>
        <dbReference type="ARBA" id="ARBA00022475"/>
    </source>
</evidence>
<evidence type="ECO:0000256" key="6">
    <source>
        <dbReference type="ARBA" id="ARBA00023136"/>
    </source>
</evidence>
<dbReference type="InterPro" id="IPR033479">
    <property type="entry name" value="dCache_1"/>
</dbReference>
<keyword evidence="7 9" id="KW-0807">Transducer</keyword>
<dbReference type="CDD" id="cd12912">
    <property type="entry name" value="PDC2_MCP_like"/>
    <property type="match status" value="1"/>
</dbReference>
<keyword evidence="4 11" id="KW-0812">Transmembrane</keyword>
<gene>
    <name evidence="14" type="ORF">SAMN02746091_00598</name>
</gene>
<keyword evidence="6 11" id="KW-0472">Membrane</keyword>
<dbReference type="PRINTS" id="PR00260">
    <property type="entry name" value="CHEMTRNSDUCR"/>
</dbReference>
<evidence type="ECO:0000256" key="5">
    <source>
        <dbReference type="ARBA" id="ARBA00022989"/>
    </source>
</evidence>
<dbReference type="Pfam" id="PF00672">
    <property type="entry name" value="HAMP"/>
    <property type="match status" value="1"/>
</dbReference>
<dbReference type="Gene3D" id="1.10.287.950">
    <property type="entry name" value="Methyl-accepting chemotaxis protein"/>
    <property type="match status" value="1"/>
</dbReference>
<dbReference type="SUPFAM" id="SSF103190">
    <property type="entry name" value="Sensory domain-like"/>
    <property type="match status" value="1"/>
</dbReference>
<dbReference type="PROSITE" id="PS50885">
    <property type="entry name" value="HAMP"/>
    <property type="match status" value="1"/>
</dbReference>
<dbReference type="Proteomes" id="UP000184423">
    <property type="component" value="Unassembled WGS sequence"/>
</dbReference>
<dbReference type="Gene3D" id="6.10.340.10">
    <property type="match status" value="1"/>
</dbReference>
<keyword evidence="10" id="KW-0175">Coiled coil</keyword>
<dbReference type="GO" id="GO:0005886">
    <property type="term" value="C:plasma membrane"/>
    <property type="evidence" value="ECO:0007669"/>
    <property type="project" value="UniProtKB-SubCell"/>
</dbReference>
<protein>
    <submittedName>
        <fullName evidence="14">Methyl-accepting chemotaxis sensory transducer with Cache sensor</fullName>
    </submittedName>
</protein>
<dbReference type="GO" id="GO:0006935">
    <property type="term" value="P:chemotaxis"/>
    <property type="evidence" value="ECO:0007669"/>
    <property type="project" value="UniProtKB-KW"/>
</dbReference>
<dbReference type="Pfam" id="PF02743">
    <property type="entry name" value="dCache_1"/>
    <property type="match status" value="1"/>
</dbReference>
<keyword evidence="5 11" id="KW-1133">Transmembrane helix</keyword>
<feature type="coiled-coil region" evidence="10">
    <location>
        <begin position="451"/>
        <end position="489"/>
    </location>
</feature>
<dbReference type="SMART" id="SM00283">
    <property type="entry name" value="MA"/>
    <property type="match status" value="1"/>
</dbReference>
<evidence type="ECO:0000256" key="1">
    <source>
        <dbReference type="ARBA" id="ARBA00004651"/>
    </source>
</evidence>
<dbReference type="SMART" id="SM00304">
    <property type="entry name" value="HAMP"/>
    <property type="match status" value="2"/>
</dbReference>
<sequence length="547" mass="59162">MFIYPKVEFPAGYDPTSRPWYKEAESNFGKIIVTEPYKDAASGQLVVTVAKALKLNNGKTAVVAEDINMTSLAEVVSKTKVGEKGYASIILPNGSVLVHPDNSLIGLNLAEKYDWGKRIIEQKKGNIKYHFNGLDKIMGIANSQKTGWILVATLSQDEYARAYKSTLITTLILIALIIVVAIVIGILIVRYITNPINILVENIKSISDGDLTVDIKIDRDDEIGIIQNSLSQLVKNQRQIVTEIVATSSQLLGASSDINSSTDSSVKAINIITKSMENIASSTQTNAASIEEANAGIEEIASNAQLVAESISKVKDNSEEAVNAANSSYQTVENTTYAMQKIKHSATEVMEVVTELYEASKQIDIIVNTITDIASQTNLLALNAAIEAARAGEAGRGFAVVADEVRKLAEGSSNAAKNIGKLIENIQIKVEAAVTTTKTEIELVEEGSRATEELKAALSTIQKQINTLNKHIEEVAAAAEEQSASAQQMSAVINTISQSIEETVKTTDEVASTTLSQSDAINVIHEYAKELEKIADKLKEQMNNFRI</sequence>
<keyword evidence="2" id="KW-1003">Cell membrane</keyword>
<dbReference type="CDD" id="cd06225">
    <property type="entry name" value="HAMP"/>
    <property type="match status" value="1"/>
</dbReference>
<dbReference type="CDD" id="cd11386">
    <property type="entry name" value="MCP_signal"/>
    <property type="match status" value="1"/>
</dbReference>
<accession>A0A1M4UAW7</accession>
<dbReference type="AlphaFoldDB" id="A0A1M4UAW7"/>
<dbReference type="SUPFAM" id="SSF58104">
    <property type="entry name" value="Methyl-accepting chemotaxis protein (MCP) signaling domain"/>
    <property type="match status" value="1"/>
</dbReference>
<keyword evidence="3" id="KW-0145">Chemotaxis</keyword>
<organism evidence="14 15">
    <name type="scientific">Caloramator proteoclasticus DSM 10124</name>
    <dbReference type="NCBI Taxonomy" id="1121262"/>
    <lineage>
        <taxon>Bacteria</taxon>
        <taxon>Bacillati</taxon>
        <taxon>Bacillota</taxon>
        <taxon>Clostridia</taxon>
        <taxon>Eubacteriales</taxon>
        <taxon>Clostridiaceae</taxon>
        <taxon>Caloramator</taxon>
    </lineage>
</organism>
<dbReference type="InterPro" id="IPR004090">
    <property type="entry name" value="Chemotax_Me-accpt_rcpt"/>
</dbReference>
<keyword evidence="15" id="KW-1185">Reference proteome</keyword>
<evidence type="ECO:0000256" key="8">
    <source>
        <dbReference type="ARBA" id="ARBA00029447"/>
    </source>
</evidence>
<dbReference type="PANTHER" id="PTHR32089:SF114">
    <property type="entry name" value="METHYL-ACCEPTING CHEMOTAXIS PROTEIN MCPB"/>
    <property type="match status" value="1"/>
</dbReference>
<evidence type="ECO:0000256" key="4">
    <source>
        <dbReference type="ARBA" id="ARBA00022692"/>
    </source>
</evidence>
<evidence type="ECO:0000313" key="14">
    <source>
        <dbReference type="EMBL" id="SHE53824.1"/>
    </source>
</evidence>
<dbReference type="InterPro" id="IPR029151">
    <property type="entry name" value="Sensor-like_sf"/>
</dbReference>
<dbReference type="Pfam" id="PF00015">
    <property type="entry name" value="MCPsignal"/>
    <property type="match status" value="1"/>
</dbReference>
<dbReference type="InterPro" id="IPR004089">
    <property type="entry name" value="MCPsignal_dom"/>
</dbReference>
<evidence type="ECO:0000256" key="10">
    <source>
        <dbReference type="SAM" id="Coils"/>
    </source>
</evidence>
<reference evidence="15" key="1">
    <citation type="submission" date="2016-11" db="EMBL/GenBank/DDBJ databases">
        <authorList>
            <person name="Varghese N."/>
            <person name="Submissions S."/>
        </authorList>
    </citation>
    <scope>NUCLEOTIDE SEQUENCE [LARGE SCALE GENOMIC DNA]</scope>
    <source>
        <strain evidence="15">DSM 10124</strain>
    </source>
</reference>
<name>A0A1M4UAW7_9CLOT</name>
<dbReference type="GO" id="GO:0004888">
    <property type="term" value="F:transmembrane signaling receptor activity"/>
    <property type="evidence" value="ECO:0007669"/>
    <property type="project" value="InterPro"/>
</dbReference>
<dbReference type="InterPro" id="IPR003660">
    <property type="entry name" value="HAMP_dom"/>
</dbReference>